<dbReference type="AlphaFoldDB" id="A0A0R1ZJV4"/>
<sequence length="195" mass="20838">MKYGKLGNTLAVVGLVLLLAGCSSAAQNDNPSASATAAKQANSKKDNGLMGWSAKNQRQLTEYLSSYAQVNGVDLLTATTKHPATFANQEWPAVYAKYEAKLGGKMVYLRSGKADVNSDIYVVQATYALQAQGQEMPAAIYISALHRGAPVLFTVTVNTEHNAPFLQLTSGSTTQIMKAFSTIGYGGKPERPTRE</sequence>
<evidence type="ECO:0000313" key="5">
    <source>
        <dbReference type="Proteomes" id="UP000051679"/>
    </source>
</evidence>
<keyword evidence="5" id="KW-1185">Reference proteome</keyword>
<dbReference type="PROSITE" id="PS51257">
    <property type="entry name" value="PROKAR_LIPOPROTEIN"/>
    <property type="match status" value="1"/>
</dbReference>
<dbReference type="Pfam" id="PF15983">
    <property type="entry name" value="DUF4767"/>
    <property type="match status" value="1"/>
</dbReference>
<name>A0A0R1ZJV4_9LACO</name>
<gene>
    <name evidence="4" type="ORF">FC18_GL002139</name>
</gene>
<dbReference type="PATRIC" id="fig|1291052.5.peg.2203"/>
<feature type="domain" description="DUF4767" evidence="3">
    <location>
        <begin position="52"/>
        <end position="183"/>
    </location>
</feature>
<dbReference type="InterPro" id="IPR031927">
    <property type="entry name" value="DUF4767"/>
</dbReference>
<comment type="caution">
    <text evidence="4">The sequence shown here is derived from an EMBL/GenBank/DDBJ whole genome shotgun (WGS) entry which is preliminary data.</text>
</comment>
<feature type="compositionally biased region" description="Polar residues" evidence="1">
    <location>
        <begin position="30"/>
        <end position="41"/>
    </location>
</feature>
<keyword evidence="2" id="KW-0732">Signal</keyword>
<feature type="chain" id="PRO_5006414401" description="DUF4767 domain-containing protein" evidence="2">
    <location>
        <begin position="26"/>
        <end position="195"/>
    </location>
</feature>
<dbReference type="Proteomes" id="UP000051679">
    <property type="component" value="Unassembled WGS sequence"/>
</dbReference>
<evidence type="ECO:0000259" key="3">
    <source>
        <dbReference type="Pfam" id="PF15983"/>
    </source>
</evidence>
<reference evidence="4 5" key="1">
    <citation type="journal article" date="2015" name="Genome Announc.">
        <title>Expanding the biotechnology potential of lactobacilli through comparative genomics of 213 strains and associated genera.</title>
        <authorList>
            <person name="Sun Z."/>
            <person name="Harris H.M."/>
            <person name="McCann A."/>
            <person name="Guo C."/>
            <person name="Argimon S."/>
            <person name="Zhang W."/>
            <person name="Yang X."/>
            <person name="Jeffery I.B."/>
            <person name="Cooney J.C."/>
            <person name="Kagawa T.F."/>
            <person name="Liu W."/>
            <person name="Song Y."/>
            <person name="Salvetti E."/>
            <person name="Wrobel A."/>
            <person name="Rasinkangas P."/>
            <person name="Parkhill J."/>
            <person name="Rea M.C."/>
            <person name="O'Sullivan O."/>
            <person name="Ritari J."/>
            <person name="Douillard F.P."/>
            <person name="Paul Ross R."/>
            <person name="Yang R."/>
            <person name="Briner A.E."/>
            <person name="Felis G.E."/>
            <person name="de Vos W.M."/>
            <person name="Barrangou R."/>
            <person name="Klaenhammer T.R."/>
            <person name="Caufield P.W."/>
            <person name="Cui Y."/>
            <person name="Zhang H."/>
            <person name="O'Toole P.W."/>
        </authorList>
    </citation>
    <scope>NUCLEOTIDE SEQUENCE [LARGE SCALE GENOMIC DNA]</scope>
    <source>
        <strain evidence="4 5">DSM 20505</strain>
    </source>
</reference>
<feature type="region of interest" description="Disordered" evidence="1">
    <location>
        <begin position="30"/>
        <end position="50"/>
    </location>
</feature>
<evidence type="ECO:0000313" key="4">
    <source>
        <dbReference type="EMBL" id="KRM54725.1"/>
    </source>
</evidence>
<evidence type="ECO:0000256" key="1">
    <source>
        <dbReference type="SAM" id="MobiDB-lite"/>
    </source>
</evidence>
<proteinExistence type="predicted"/>
<dbReference type="RefSeq" id="WP_056976077.1">
    <property type="nucleotide sequence ID" value="NZ_AYYO01000044.1"/>
</dbReference>
<accession>A0A0R1ZJV4</accession>
<organism evidence="4 5">
    <name type="scientific">Lacticaseibacillus sharpeae JCM 1186 = DSM 20505</name>
    <dbReference type="NCBI Taxonomy" id="1291052"/>
    <lineage>
        <taxon>Bacteria</taxon>
        <taxon>Bacillati</taxon>
        <taxon>Bacillota</taxon>
        <taxon>Bacilli</taxon>
        <taxon>Lactobacillales</taxon>
        <taxon>Lactobacillaceae</taxon>
        <taxon>Lacticaseibacillus</taxon>
    </lineage>
</organism>
<evidence type="ECO:0000256" key="2">
    <source>
        <dbReference type="SAM" id="SignalP"/>
    </source>
</evidence>
<feature type="signal peptide" evidence="2">
    <location>
        <begin position="1"/>
        <end position="25"/>
    </location>
</feature>
<dbReference type="EMBL" id="AYYO01000044">
    <property type="protein sequence ID" value="KRM54725.1"/>
    <property type="molecule type" value="Genomic_DNA"/>
</dbReference>
<protein>
    <recommendedName>
        <fullName evidence="3">DUF4767 domain-containing protein</fullName>
    </recommendedName>
</protein>